<gene>
    <name evidence="2" type="ORF">CMC5_067400</name>
</gene>
<evidence type="ECO:0000256" key="1">
    <source>
        <dbReference type="SAM" id="MobiDB-lite"/>
    </source>
</evidence>
<reference evidence="2 3" key="1">
    <citation type="submission" date="2015-07" db="EMBL/GenBank/DDBJ databases">
        <title>Genome analysis of myxobacterium Chondromyces crocatus Cm c5 reveals a high potential for natural compound synthesis and the genetic basis for the loss of fruiting body formation.</title>
        <authorList>
            <person name="Zaburannyi N."/>
            <person name="Bunk B."/>
            <person name="Maier J."/>
            <person name="Overmann J."/>
            <person name="Mueller R."/>
        </authorList>
    </citation>
    <scope>NUCLEOTIDE SEQUENCE [LARGE SCALE GENOMIC DNA]</scope>
    <source>
        <strain evidence="2 3">Cm c5</strain>
    </source>
</reference>
<sequence>MAGTVEHGLAKPVTGSATLSATEGRGPGEGRGAVGTGLFVGASGSMRARCWLRVTGYWRRMLAIFFPLASSSISLSR</sequence>
<dbReference type="KEGG" id="ccro:CMC5_067400"/>
<dbReference type="Proteomes" id="UP000067626">
    <property type="component" value="Chromosome"/>
</dbReference>
<feature type="region of interest" description="Disordered" evidence="1">
    <location>
        <begin position="1"/>
        <end position="32"/>
    </location>
</feature>
<dbReference type="AlphaFoldDB" id="A0A0K1ENW3"/>
<evidence type="ECO:0000313" key="3">
    <source>
        <dbReference type="Proteomes" id="UP000067626"/>
    </source>
</evidence>
<organism evidence="2 3">
    <name type="scientific">Chondromyces crocatus</name>
    <dbReference type="NCBI Taxonomy" id="52"/>
    <lineage>
        <taxon>Bacteria</taxon>
        <taxon>Pseudomonadati</taxon>
        <taxon>Myxococcota</taxon>
        <taxon>Polyangia</taxon>
        <taxon>Polyangiales</taxon>
        <taxon>Polyangiaceae</taxon>
        <taxon>Chondromyces</taxon>
    </lineage>
</organism>
<name>A0A0K1ENW3_CHOCO</name>
<evidence type="ECO:0000313" key="2">
    <source>
        <dbReference type="EMBL" id="AKT42514.1"/>
    </source>
</evidence>
<proteinExistence type="predicted"/>
<protein>
    <submittedName>
        <fullName evidence="2">Uncharacterized protein</fullName>
    </submittedName>
</protein>
<dbReference type="EMBL" id="CP012159">
    <property type="protein sequence ID" value="AKT42514.1"/>
    <property type="molecule type" value="Genomic_DNA"/>
</dbReference>
<keyword evidence="3" id="KW-1185">Reference proteome</keyword>
<accession>A0A0K1ENW3</accession>